<dbReference type="EMBL" id="BMAW01051769">
    <property type="protein sequence ID" value="GFS82184.1"/>
    <property type="molecule type" value="Genomic_DNA"/>
</dbReference>
<dbReference type="AlphaFoldDB" id="A0A8X6MX61"/>
<sequence>MAYCLCNEKDHEPKKNNCTELIVSQQENDSLLERWEQLGKVSPFHLLQERHLDNSIDATRTVEHRGALSPPSDDLEITIRNSVLV</sequence>
<gene>
    <name evidence="1" type="ORF">NPIL_112651</name>
</gene>
<proteinExistence type="predicted"/>
<protein>
    <submittedName>
        <fullName evidence="1">Uncharacterized protein</fullName>
    </submittedName>
</protein>
<organism evidence="1 2">
    <name type="scientific">Nephila pilipes</name>
    <name type="common">Giant wood spider</name>
    <name type="synonym">Nephila maculata</name>
    <dbReference type="NCBI Taxonomy" id="299642"/>
    <lineage>
        <taxon>Eukaryota</taxon>
        <taxon>Metazoa</taxon>
        <taxon>Ecdysozoa</taxon>
        <taxon>Arthropoda</taxon>
        <taxon>Chelicerata</taxon>
        <taxon>Arachnida</taxon>
        <taxon>Araneae</taxon>
        <taxon>Araneomorphae</taxon>
        <taxon>Entelegynae</taxon>
        <taxon>Araneoidea</taxon>
        <taxon>Nephilidae</taxon>
        <taxon>Nephila</taxon>
    </lineage>
</organism>
<dbReference type="Proteomes" id="UP000887013">
    <property type="component" value="Unassembled WGS sequence"/>
</dbReference>
<evidence type="ECO:0000313" key="1">
    <source>
        <dbReference type="EMBL" id="GFS82184.1"/>
    </source>
</evidence>
<reference evidence="1" key="1">
    <citation type="submission" date="2020-08" db="EMBL/GenBank/DDBJ databases">
        <title>Multicomponent nature underlies the extraordinary mechanical properties of spider dragline silk.</title>
        <authorList>
            <person name="Kono N."/>
            <person name="Nakamura H."/>
            <person name="Mori M."/>
            <person name="Yoshida Y."/>
            <person name="Ohtoshi R."/>
            <person name="Malay A.D."/>
            <person name="Moran D.A.P."/>
            <person name="Tomita M."/>
            <person name="Numata K."/>
            <person name="Arakawa K."/>
        </authorList>
    </citation>
    <scope>NUCLEOTIDE SEQUENCE</scope>
</reference>
<accession>A0A8X6MX61</accession>
<comment type="caution">
    <text evidence="1">The sequence shown here is derived from an EMBL/GenBank/DDBJ whole genome shotgun (WGS) entry which is preliminary data.</text>
</comment>
<keyword evidence="2" id="KW-1185">Reference proteome</keyword>
<name>A0A8X6MX61_NEPPI</name>
<evidence type="ECO:0000313" key="2">
    <source>
        <dbReference type="Proteomes" id="UP000887013"/>
    </source>
</evidence>